<evidence type="ECO:0000313" key="3">
    <source>
        <dbReference type="Proteomes" id="UP001501638"/>
    </source>
</evidence>
<evidence type="ECO:0000256" key="1">
    <source>
        <dbReference type="SAM" id="MobiDB-lite"/>
    </source>
</evidence>
<protein>
    <submittedName>
        <fullName evidence="2">Uncharacterized protein</fullName>
    </submittedName>
</protein>
<gene>
    <name evidence="2" type="ORF">GCM10010405_14990</name>
</gene>
<dbReference type="Proteomes" id="UP001501638">
    <property type="component" value="Unassembled WGS sequence"/>
</dbReference>
<accession>A0ABP5WS46</accession>
<organism evidence="2 3">
    <name type="scientific">Streptomyces macrosporus</name>
    <dbReference type="NCBI Taxonomy" id="44032"/>
    <lineage>
        <taxon>Bacteria</taxon>
        <taxon>Bacillati</taxon>
        <taxon>Actinomycetota</taxon>
        <taxon>Actinomycetes</taxon>
        <taxon>Kitasatosporales</taxon>
        <taxon>Streptomycetaceae</taxon>
        <taxon>Streptomyces</taxon>
    </lineage>
</organism>
<comment type="caution">
    <text evidence="2">The sequence shown here is derived from an EMBL/GenBank/DDBJ whole genome shotgun (WGS) entry which is preliminary data.</text>
</comment>
<keyword evidence="3" id="KW-1185">Reference proteome</keyword>
<reference evidence="3" key="1">
    <citation type="journal article" date="2019" name="Int. J. Syst. Evol. Microbiol.">
        <title>The Global Catalogue of Microorganisms (GCM) 10K type strain sequencing project: providing services to taxonomists for standard genome sequencing and annotation.</title>
        <authorList>
            <consortium name="The Broad Institute Genomics Platform"/>
            <consortium name="The Broad Institute Genome Sequencing Center for Infectious Disease"/>
            <person name="Wu L."/>
            <person name="Ma J."/>
        </authorList>
    </citation>
    <scope>NUCLEOTIDE SEQUENCE [LARGE SCALE GENOMIC DNA]</scope>
    <source>
        <strain evidence="3">JCM 6305</strain>
    </source>
</reference>
<proteinExistence type="predicted"/>
<evidence type="ECO:0000313" key="2">
    <source>
        <dbReference type="EMBL" id="GAA2432968.1"/>
    </source>
</evidence>
<dbReference type="EMBL" id="BAAASZ010000012">
    <property type="protein sequence ID" value="GAA2432968.1"/>
    <property type="molecule type" value="Genomic_DNA"/>
</dbReference>
<name>A0ABP5WS46_9ACTN</name>
<feature type="region of interest" description="Disordered" evidence="1">
    <location>
        <begin position="82"/>
        <end position="118"/>
    </location>
</feature>
<sequence length="118" mass="11827">MDPRGPPAAPSYADPWVPTVSAVASAVASGAPCGPAVTAPARTSPPTATIAATAASAIGRRRPLGRRHCTAMLLIRSCLGPVGNVDKEHASDSDSGETPVPGARSGTYASLKAGLRNR</sequence>